<sequence>MPQFNLLTEQEQFVKDASQQPWLADVNLTQLTVAQIIQLRKEYGLKKFIPLIPLITFLKLNITLPDAEQLNAEDFDTYMQHFAFNDHMRSMLTHRFHPPVDESIEGDIYNQNAFRARSIVEEMSNSLDAHPSQIDCTIEDGFYEIRETDGQGMSPEILFTKYLLPKETTKTDSAKQIGRFGIGSFLKLAHLKDEHDKIVIETRKQGHKGCRIEFRRIKGEISVTMEEDNNIPLGTVTRVSSSDVKKHEFEQMLTEHLAEDLDVPVHINGQKIQPQHKENKTVIYIGGIAIAKIIHPAESFSQNVSWEFPRTTNISEARNRVILDNQEIRDKIVALIRKIDSMPHPQWVAYANSIAPLVKELQASNASLKAEDNVFETLINTVNQRLYDCQYVPDVEPYRQLAANQVLRLHPLITPNNWLKTVAQVAPEFSGKSKLYVAHLLNSQEKPYLVDPEKDCVFVDAEFYERLKAENNLAMLELLFQYPPGELSITLRNESEELVHDDQMIEEHLSSVHYKPQVLANPLHPLYQQHGVLQLYGDEATQNILDSHPQAMSILMKAQTLVATSPALEYSDGYSDHSVGDLLLQFRFQGKHFYYSFATNNRGLFDDKFQKLHHPQWDLLVAKIKHVYSANIYNRDEAVTRLPEVEIELTKSDVLCVRDSKTQKYNLVNGLGELIKEGYWEVEKINASLCLLKSRNNIQIYNSNTQSFDTIYAEECTLLSKSPCLLLCKKRDSGTKIYDVEKRQYTAQDTFIHKQNGLIILLNKSNYYSSYKNIQIIDPEHSGSQIIEKALGQIPIDSIQKIDCRVIDSMYYISILDKKGKVHLVVAHKDQDEIMYYSPQHTFAYPVRGITIQGVNNEAAQYVQLIPADLTTTDVLQTSQGYLRHRGAHPARRESDNVEITERNKDMPVLLETTDGLVLFDPEVQQFVSLNLAWPYDDIGSIYKKGAYYLIENSKLPKKNEGWSPVTYKTLVDTQGRMLYEGYDFSIYSSTCQGDFFAVDGILFDRNNKQLIRKKAKFISFYEEDDQVFFVIDYDNGDNELINGDGLVIKKEEWLSIAEQKPSYVYLFSSEGNKLITPYAHIPHGKVKPSNNAHSAVDDLVAMSKEKSNLLLTDRGYPFYKKFIPEYHDFLRHTVLKARPHEGFPKGAVLSALTEEQLNSPEVMRKLAWLNQQNLDFDHYSQCLRLIDLPLEHLSLMLPYINYFHYTPSAHLLPEYRSIIHFADGLSPRDQELIFKTFDLLCYVLHETDQSGIAQKLIDVINHYGLNELEQLHQSLSKQQTKLAACYGDFAQSKPYLDAMPNTAGQMAYYLLFPADQLLAENNPLPALEESQAQSVSLTDFMMAYQFDSTILHLLAQSPQEFLQKTQSFGAYGKKAHFQRLLQHAIYHQADPNQHLYERELLQNALDAYSAEPGQDSSSQILATLFREGNHSVFRLEDFGTGMNLQQVFQYFCLPGASTKRADNHQHFIGGHGVGLFTIYHNAHCVRLKTGKGDGTYTLFEFTPVYDAQQKIIDIQIKWQQKEGMFKGVAIERVEQGENPGLAAARHQRTFHGHGATVDANQAVISLNGQQINKPLTPLARIDMPPLGEIKVFSSIEDKMTVAGLAMKSIGTMDHFVPEEIRATVRQKGIIIDFPKAMPLNRERTDFTNAAEVYEFIKPFIMRAYIESYARLILSQQLHVNELPYDFFVYFDRFIYSSNLSNNQVEEDAKRLMNNEPLSDYTQYESAARLHALIAFLPLFKDAHSEKKYSLVELAQYYNKNDTLPSLKHVPQYLERFTSHYKTEMQNRKKQERLANENQVIPDREWRQGQYDLQSNWGLLAAITQKAVARLGYPEVNIGFSTQANGSLMYTYQSSRIIYWNVYEAAKELGKTILTSLESGNGNLTPHVLDKLLDVVSHELVHAQKERPNEQTHNRTFYEKQQQLLLGMTKPGVKQALLDEIRQLYQNHPDKSSDLSLDLFRNQTLRREVPPAYDPGFFSEAPAPRKERLPETEPDNLSLSL</sequence>
<reference evidence="2 3" key="1">
    <citation type="submission" date="2015-11" db="EMBL/GenBank/DDBJ databases">
        <title>Genomic analysis of 38 Legionella species identifies large and diverse effector repertoires.</title>
        <authorList>
            <person name="Burstein D."/>
            <person name="Amaro F."/>
            <person name="Zusman T."/>
            <person name="Lifshitz Z."/>
            <person name="Cohen O."/>
            <person name="Gilbert J.A."/>
            <person name="Pupko T."/>
            <person name="Shuman H.A."/>
            <person name="Segal G."/>
        </authorList>
    </citation>
    <scope>NUCLEOTIDE SEQUENCE [LARGE SCALE GENOMIC DNA]</scope>
    <source>
        <strain evidence="2 3">ATCC 49655</strain>
    </source>
</reference>
<feature type="region of interest" description="Disordered" evidence="1">
    <location>
        <begin position="1971"/>
        <end position="2001"/>
    </location>
</feature>
<dbReference type="EMBL" id="LNYW01000002">
    <property type="protein sequence ID" value="KTD67529.1"/>
    <property type="molecule type" value="Genomic_DNA"/>
</dbReference>
<accession>A0A0W0ZEN6</accession>
<protein>
    <submittedName>
        <fullName evidence="2">Histidine kinase-, DNA gyrase B-, and HSP90-like ATPase</fullName>
    </submittedName>
</protein>
<keyword evidence="2" id="KW-0808">Transferase</keyword>
<gene>
    <name evidence="2" type="ORF">Lsha_0060</name>
</gene>
<evidence type="ECO:0000256" key="1">
    <source>
        <dbReference type="SAM" id="MobiDB-lite"/>
    </source>
</evidence>
<proteinExistence type="predicted"/>
<dbReference type="STRING" id="1122169.Lsha_0060"/>
<evidence type="ECO:0000313" key="3">
    <source>
        <dbReference type="Proteomes" id="UP000054600"/>
    </source>
</evidence>
<comment type="caution">
    <text evidence="2">The sequence shown here is derived from an EMBL/GenBank/DDBJ whole genome shotgun (WGS) entry which is preliminary data.</text>
</comment>
<dbReference type="Gene3D" id="3.30.565.10">
    <property type="entry name" value="Histidine kinase-like ATPase, C-terminal domain"/>
    <property type="match status" value="2"/>
</dbReference>
<keyword evidence="2" id="KW-0418">Kinase</keyword>
<dbReference type="SUPFAM" id="SSF55874">
    <property type="entry name" value="ATPase domain of HSP90 chaperone/DNA topoisomerase II/histidine kinase"/>
    <property type="match status" value="2"/>
</dbReference>
<keyword evidence="3" id="KW-1185">Reference proteome</keyword>
<dbReference type="Proteomes" id="UP000054600">
    <property type="component" value="Unassembled WGS sequence"/>
</dbReference>
<evidence type="ECO:0000313" key="2">
    <source>
        <dbReference type="EMBL" id="KTD67529.1"/>
    </source>
</evidence>
<dbReference type="InterPro" id="IPR036890">
    <property type="entry name" value="HATPase_C_sf"/>
</dbReference>
<name>A0A0W0ZEN6_9GAMM</name>
<organism evidence="2 3">
    <name type="scientific">Legionella shakespearei DSM 23087</name>
    <dbReference type="NCBI Taxonomy" id="1122169"/>
    <lineage>
        <taxon>Bacteria</taxon>
        <taxon>Pseudomonadati</taxon>
        <taxon>Pseudomonadota</taxon>
        <taxon>Gammaproteobacteria</taxon>
        <taxon>Legionellales</taxon>
        <taxon>Legionellaceae</taxon>
        <taxon>Legionella</taxon>
    </lineage>
</organism>
<dbReference type="PATRIC" id="fig|1122169.6.peg.64"/>
<dbReference type="RefSeq" id="WP_018576799.1">
    <property type="nucleotide sequence ID" value="NZ_KB892392.1"/>
</dbReference>
<dbReference type="GO" id="GO:0016301">
    <property type="term" value="F:kinase activity"/>
    <property type="evidence" value="ECO:0007669"/>
    <property type="project" value="UniProtKB-KW"/>
</dbReference>